<dbReference type="Pfam" id="PF00122">
    <property type="entry name" value="E1-E2_ATPase"/>
    <property type="match status" value="1"/>
</dbReference>
<dbReference type="SUPFAM" id="SSF56784">
    <property type="entry name" value="HAD-like"/>
    <property type="match status" value="1"/>
</dbReference>
<feature type="transmembrane region" description="Helical" evidence="11">
    <location>
        <begin position="793"/>
        <end position="813"/>
    </location>
</feature>
<dbReference type="Pfam" id="PF00690">
    <property type="entry name" value="Cation_ATPase_N"/>
    <property type="match status" value="1"/>
</dbReference>
<dbReference type="Proteomes" id="UP000596074">
    <property type="component" value="Chromosome"/>
</dbReference>
<dbReference type="InterPro" id="IPR004014">
    <property type="entry name" value="ATPase_P-typ_cation-transptr_N"/>
</dbReference>
<evidence type="ECO:0000256" key="11">
    <source>
        <dbReference type="SAM" id="Phobius"/>
    </source>
</evidence>
<dbReference type="InterPro" id="IPR059000">
    <property type="entry name" value="ATPase_P-type_domA"/>
</dbReference>
<dbReference type="InterPro" id="IPR036412">
    <property type="entry name" value="HAD-like_sf"/>
</dbReference>
<dbReference type="Gene3D" id="2.70.150.10">
    <property type="entry name" value="Calcium-transporting ATPase, cytoplasmic transduction domain A"/>
    <property type="match status" value="1"/>
</dbReference>
<dbReference type="InterPro" id="IPR023299">
    <property type="entry name" value="ATPase_P-typ_cyto_dom_N"/>
</dbReference>
<dbReference type="Gene3D" id="3.40.1110.10">
    <property type="entry name" value="Calcium-transporting ATPase, cytoplasmic domain N"/>
    <property type="match status" value="1"/>
</dbReference>
<dbReference type="GO" id="GO:0030007">
    <property type="term" value="P:intracellular potassium ion homeostasis"/>
    <property type="evidence" value="ECO:0007669"/>
    <property type="project" value="TreeGrafter"/>
</dbReference>
<evidence type="ECO:0000256" key="2">
    <source>
        <dbReference type="ARBA" id="ARBA00005675"/>
    </source>
</evidence>
<feature type="transmembrane region" description="Helical" evidence="11">
    <location>
        <begin position="722"/>
        <end position="741"/>
    </location>
</feature>
<dbReference type="GO" id="GO:0036376">
    <property type="term" value="P:sodium ion export across plasma membrane"/>
    <property type="evidence" value="ECO:0007669"/>
    <property type="project" value="TreeGrafter"/>
</dbReference>
<evidence type="ECO:0000256" key="5">
    <source>
        <dbReference type="ARBA" id="ARBA00022723"/>
    </source>
</evidence>
<name>A0A9X7V145_9GAMM</name>
<dbReference type="SUPFAM" id="SSF81653">
    <property type="entry name" value="Calcium ATPase, transduction domain A"/>
    <property type="match status" value="1"/>
</dbReference>
<dbReference type="PRINTS" id="PR00120">
    <property type="entry name" value="HATPASE"/>
</dbReference>
<evidence type="ECO:0000256" key="1">
    <source>
        <dbReference type="ARBA" id="ARBA00004651"/>
    </source>
</evidence>
<dbReference type="PANTHER" id="PTHR43294:SF20">
    <property type="entry name" value="P-TYPE ATPASE"/>
    <property type="match status" value="1"/>
</dbReference>
<dbReference type="InterPro" id="IPR018303">
    <property type="entry name" value="ATPase_P-typ_P_site"/>
</dbReference>
<feature type="transmembrane region" description="Helical" evidence="11">
    <location>
        <begin position="825"/>
        <end position="851"/>
    </location>
</feature>
<dbReference type="PANTHER" id="PTHR43294">
    <property type="entry name" value="SODIUM/POTASSIUM-TRANSPORTING ATPASE SUBUNIT ALPHA"/>
    <property type="match status" value="1"/>
</dbReference>
<dbReference type="NCBIfam" id="TIGR01494">
    <property type="entry name" value="ATPase_P-type"/>
    <property type="match status" value="2"/>
</dbReference>
<evidence type="ECO:0000259" key="12">
    <source>
        <dbReference type="SMART" id="SM00831"/>
    </source>
</evidence>
<feature type="transmembrane region" description="Helical" evidence="11">
    <location>
        <begin position="863"/>
        <end position="880"/>
    </location>
</feature>
<dbReference type="GO" id="GO:1990573">
    <property type="term" value="P:potassium ion import across plasma membrane"/>
    <property type="evidence" value="ECO:0007669"/>
    <property type="project" value="TreeGrafter"/>
</dbReference>
<dbReference type="SMART" id="SM00831">
    <property type="entry name" value="Cation_ATPase_N"/>
    <property type="match status" value="1"/>
</dbReference>
<dbReference type="KEGG" id="vcw:GJQ55_10545"/>
<dbReference type="SUPFAM" id="SSF81660">
    <property type="entry name" value="Metal cation-transporting ATPase, ATP-binding domain N"/>
    <property type="match status" value="1"/>
</dbReference>
<dbReference type="SUPFAM" id="SSF81665">
    <property type="entry name" value="Calcium ATPase, transmembrane domain M"/>
    <property type="match status" value="1"/>
</dbReference>
<sequence>MPDSAERSSSVPPLYQLTAATVRQQLHASEPLSAAQAAARLQQHGPNSIPAQPPRSLLARLWAQVSNLLILVLVSASVITAMLGHWVDSGVIMAVVVLQTLIGLIQEGKAEQALAAIHHMLAPTAAVIRDGHGQRIAAVELVPGDTVLLEPGDRVPADIRLERCANLTIDESVLTGESLAVEKNADALSGEQPLGDQLNMAFSGTLVTRGTGRGVVVATGSKTEIGRISGLLQSTTQLQTPLLAQMDEFARFISLVVIGTGAAILGLGYLLSDLPFPELFMAVVGLTVAAIPEGLPAILTITLAVGVRRMASRKAVIRRMPAIETLGAVSVICSDKTGTLTRNEMMVAAVAAAEQQLAVSGAGYAMDGELATGLSAELQQQIARAASLCNDASVSRQDGQVSIHGDPMEAALQVLAHKLGELPDDLSRQWPRSDEIPFDAEHRFMATLNHDHRGQRMIWVKGAPEAILQRCSTQLDNNLQPQPLQPETWQQVIADFAAQGQRVLALACKPAERPELQMDDIQELQLLALVGLMDPPRQEAIDAVAECQAAGIQVKMITGDHALTAGAIAARLGLQNPEQVMTGAELDGLSDEQLQQRVGQVSVFARTSPEHKLRLVQAIQQEHGVVAMTGDGVNDAPALKTADVGIAMGQKGSEAAREASAVVLLDDNFASLAAAVQEGRTVYQNLKKSVAFLLPINGGESISLIVALLWGLTLPIAPLQILWVNMVSSVILAMTLAFEPAEPDVMQRQPRRRDEPLLSRFLVERVVLVSLLFLAGIFAAWNWGMARTGDGTYASTLAVNALVAMELFYLFAVRYLDTPSITLRGVLGTPLIWLAIAALVLVQSLFTWVPWFQRTFNTASLDAPALLFAVGCGVAVLLILELESAVRRRFFTAA</sequence>
<evidence type="ECO:0000256" key="8">
    <source>
        <dbReference type="ARBA" id="ARBA00022967"/>
    </source>
</evidence>
<evidence type="ECO:0000256" key="6">
    <source>
        <dbReference type="ARBA" id="ARBA00022741"/>
    </source>
</evidence>
<dbReference type="GO" id="GO:0005524">
    <property type="term" value="F:ATP binding"/>
    <property type="evidence" value="ECO:0007669"/>
    <property type="project" value="UniProtKB-KW"/>
</dbReference>
<dbReference type="PRINTS" id="PR00119">
    <property type="entry name" value="CATATPASE"/>
</dbReference>
<dbReference type="AlphaFoldDB" id="A0A9X7V145"/>
<dbReference type="GO" id="GO:0016887">
    <property type="term" value="F:ATP hydrolysis activity"/>
    <property type="evidence" value="ECO:0007669"/>
    <property type="project" value="InterPro"/>
</dbReference>
<evidence type="ECO:0000256" key="9">
    <source>
        <dbReference type="ARBA" id="ARBA00022989"/>
    </source>
</evidence>
<dbReference type="InterPro" id="IPR006068">
    <property type="entry name" value="ATPase_P-typ_cation-transptr_C"/>
</dbReference>
<dbReference type="InterPro" id="IPR023298">
    <property type="entry name" value="ATPase_P-typ_TM_dom_sf"/>
</dbReference>
<comment type="similarity">
    <text evidence="2">Belongs to the cation transport ATPase (P-type) (TC 3.A.3) family. Type IIA subfamily.</text>
</comment>
<gene>
    <name evidence="13" type="ORF">GJQ55_10545</name>
</gene>
<accession>A0A9X7V145</accession>
<comment type="subcellular location">
    <subcellularLocation>
        <location evidence="1">Cell membrane</location>
        <topology evidence="1">Multi-pass membrane protein</topology>
    </subcellularLocation>
</comment>
<dbReference type="GO" id="GO:0005391">
    <property type="term" value="F:P-type sodium:potassium-exchanging transporter activity"/>
    <property type="evidence" value="ECO:0007669"/>
    <property type="project" value="TreeGrafter"/>
</dbReference>
<dbReference type="Pfam" id="PF13246">
    <property type="entry name" value="Cation_ATPase"/>
    <property type="match status" value="1"/>
</dbReference>
<evidence type="ECO:0000313" key="13">
    <source>
        <dbReference type="EMBL" id="QQD24881.1"/>
    </source>
</evidence>
<reference evidence="13 14" key="1">
    <citation type="submission" date="2019-11" db="EMBL/GenBank/DDBJ databases">
        <title>Venatorbacter sp. nov. a predator of Campylobacter and other Gram-negative bacteria.</title>
        <authorList>
            <person name="Saeedi A."/>
            <person name="Cummings N.J."/>
            <person name="Connerton I.F."/>
            <person name="Connerton P.L."/>
        </authorList>
    </citation>
    <scope>NUCLEOTIDE SEQUENCE [LARGE SCALE GENOMIC DNA]</scope>
    <source>
        <strain evidence="13">XL5</strain>
    </source>
</reference>
<evidence type="ECO:0000256" key="3">
    <source>
        <dbReference type="ARBA" id="ARBA00022475"/>
    </source>
</evidence>
<dbReference type="InterPro" id="IPR044492">
    <property type="entry name" value="P_typ_ATPase_HD_dom"/>
</dbReference>
<evidence type="ECO:0000256" key="4">
    <source>
        <dbReference type="ARBA" id="ARBA00022692"/>
    </source>
</evidence>
<feature type="domain" description="Cation-transporting P-type ATPase N-terminal" evidence="12">
    <location>
        <begin position="13"/>
        <end position="85"/>
    </location>
</feature>
<dbReference type="GO" id="GO:0006883">
    <property type="term" value="P:intracellular sodium ion homeostasis"/>
    <property type="evidence" value="ECO:0007669"/>
    <property type="project" value="TreeGrafter"/>
</dbReference>
<feature type="transmembrane region" description="Helical" evidence="11">
    <location>
        <begin position="690"/>
        <end position="710"/>
    </location>
</feature>
<dbReference type="SFLD" id="SFLDF00027">
    <property type="entry name" value="p-type_atpase"/>
    <property type="match status" value="1"/>
</dbReference>
<feature type="transmembrane region" description="Helical" evidence="11">
    <location>
        <begin position="61"/>
        <end position="83"/>
    </location>
</feature>
<dbReference type="Gene3D" id="3.40.50.1000">
    <property type="entry name" value="HAD superfamily/HAD-like"/>
    <property type="match status" value="1"/>
</dbReference>
<dbReference type="FunFam" id="2.70.150.10:FF:000016">
    <property type="entry name" value="Calcium-transporting P-type ATPase putative"/>
    <property type="match status" value="1"/>
</dbReference>
<dbReference type="InterPro" id="IPR001757">
    <property type="entry name" value="P_typ_ATPase"/>
</dbReference>
<dbReference type="Gene3D" id="1.20.1110.10">
    <property type="entry name" value="Calcium-transporting ATPase, transmembrane domain"/>
    <property type="match status" value="1"/>
</dbReference>
<dbReference type="InterPro" id="IPR008250">
    <property type="entry name" value="ATPase_P-typ_transduc_dom_A_sf"/>
</dbReference>
<feature type="transmembrane region" description="Helical" evidence="11">
    <location>
        <begin position="283"/>
        <end position="305"/>
    </location>
</feature>
<feature type="transmembrane region" description="Helical" evidence="11">
    <location>
        <begin position="252"/>
        <end position="271"/>
    </location>
</feature>
<dbReference type="Pfam" id="PF00689">
    <property type="entry name" value="Cation_ATPase_C"/>
    <property type="match status" value="1"/>
</dbReference>
<dbReference type="SFLD" id="SFLDG00002">
    <property type="entry name" value="C1.7:_P-type_atpase_like"/>
    <property type="match status" value="1"/>
</dbReference>
<keyword evidence="3" id="KW-1003">Cell membrane</keyword>
<keyword evidence="4 11" id="KW-0812">Transmembrane</keyword>
<feature type="transmembrane region" description="Helical" evidence="11">
    <location>
        <begin position="89"/>
        <end position="105"/>
    </location>
</feature>
<dbReference type="SFLD" id="SFLDS00003">
    <property type="entry name" value="Haloacid_Dehalogenase"/>
    <property type="match status" value="1"/>
</dbReference>
<evidence type="ECO:0000256" key="7">
    <source>
        <dbReference type="ARBA" id="ARBA00022840"/>
    </source>
</evidence>
<keyword evidence="6" id="KW-0547">Nucleotide-binding</keyword>
<proteinExistence type="inferred from homology"/>
<dbReference type="GO" id="GO:0005886">
    <property type="term" value="C:plasma membrane"/>
    <property type="evidence" value="ECO:0007669"/>
    <property type="project" value="UniProtKB-SubCell"/>
</dbReference>
<dbReference type="GO" id="GO:1902600">
    <property type="term" value="P:proton transmembrane transport"/>
    <property type="evidence" value="ECO:0007669"/>
    <property type="project" value="TreeGrafter"/>
</dbReference>
<dbReference type="FunFam" id="3.40.50.1000:FF:000028">
    <property type="entry name" value="Calcium-transporting P-type ATPase, putative"/>
    <property type="match status" value="1"/>
</dbReference>
<dbReference type="EMBL" id="CP046056">
    <property type="protein sequence ID" value="QQD24881.1"/>
    <property type="molecule type" value="Genomic_DNA"/>
</dbReference>
<keyword evidence="8" id="KW-1278">Translocase</keyword>
<keyword evidence="9 11" id="KW-1133">Transmembrane helix</keyword>
<keyword evidence="5" id="KW-0479">Metal-binding</keyword>
<keyword evidence="14" id="KW-1185">Reference proteome</keyword>
<feature type="transmembrane region" description="Helical" evidence="11">
    <location>
        <begin position="762"/>
        <end position="781"/>
    </location>
</feature>
<evidence type="ECO:0000256" key="10">
    <source>
        <dbReference type="ARBA" id="ARBA00023136"/>
    </source>
</evidence>
<dbReference type="FunFam" id="3.40.50.1000:FF:000001">
    <property type="entry name" value="Phospholipid-transporting ATPase IC"/>
    <property type="match status" value="1"/>
</dbReference>
<keyword evidence="10 11" id="KW-0472">Membrane</keyword>
<dbReference type="InterPro" id="IPR023214">
    <property type="entry name" value="HAD_sf"/>
</dbReference>
<organism evidence="13 14">
    <name type="scientific">Venatoribacter cucullus</name>
    <dbReference type="NCBI Taxonomy" id="2661630"/>
    <lineage>
        <taxon>Bacteria</taxon>
        <taxon>Pseudomonadati</taxon>
        <taxon>Pseudomonadota</taxon>
        <taxon>Gammaproteobacteria</taxon>
        <taxon>Oceanospirillales</taxon>
        <taxon>Oceanospirillaceae</taxon>
        <taxon>Venatoribacter</taxon>
    </lineage>
</organism>
<keyword evidence="7" id="KW-0067">ATP-binding</keyword>
<dbReference type="PROSITE" id="PS00154">
    <property type="entry name" value="ATPASE_E1_E2"/>
    <property type="match status" value="1"/>
</dbReference>
<dbReference type="InterPro" id="IPR050510">
    <property type="entry name" value="Cation_transp_ATPase_P-type"/>
</dbReference>
<dbReference type="RefSeq" id="WP_228344941.1">
    <property type="nucleotide sequence ID" value="NZ_CP046056.1"/>
</dbReference>
<protein>
    <submittedName>
        <fullName evidence="13">HAD-IC family P-type ATPase</fullName>
    </submittedName>
</protein>
<evidence type="ECO:0000313" key="14">
    <source>
        <dbReference type="Proteomes" id="UP000596074"/>
    </source>
</evidence>
<dbReference type="GO" id="GO:0046872">
    <property type="term" value="F:metal ion binding"/>
    <property type="evidence" value="ECO:0007669"/>
    <property type="project" value="UniProtKB-KW"/>
</dbReference>